<dbReference type="KEGG" id="more:E1B28_010838"/>
<sequence length="143" mass="16255">MHRTRKFGEEDLSERTGYCFSYATDSALTGDVHQSEKRRPSHPLKTTAALFPIPCITTTFPQSHQRVYSCHPQPRDIAHACHDVHDSLAAATPLFIHPYLDKVSRHIRSCGEPEGQSCVYLLLTERMHRIRNSDRTTLKVDGV</sequence>
<protein>
    <submittedName>
        <fullName evidence="1">Uncharacterized protein</fullName>
    </submittedName>
</protein>
<reference evidence="1" key="1">
    <citation type="journal article" date="2021" name="Genome Biol. Evol.">
        <title>The assembled and annotated genome of the fairy-ring fungus Marasmius oreades.</title>
        <authorList>
            <person name="Hiltunen M."/>
            <person name="Ament-Velasquez S.L."/>
            <person name="Johannesson H."/>
        </authorList>
    </citation>
    <scope>NUCLEOTIDE SEQUENCE</scope>
    <source>
        <strain evidence="1">03SP1</strain>
    </source>
</reference>
<dbReference type="Proteomes" id="UP001049176">
    <property type="component" value="Chromosome 7"/>
</dbReference>
<keyword evidence="2" id="KW-1185">Reference proteome</keyword>
<evidence type="ECO:0000313" key="2">
    <source>
        <dbReference type="Proteomes" id="UP001049176"/>
    </source>
</evidence>
<proteinExistence type="predicted"/>
<dbReference type="GeneID" id="66079913"/>
<organism evidence="1 2">
    <name type="scientific">Marasmius oreades</name>
    <name type="common">fairy-ring Marasmius</name>
    <dbReference type="NCBI Taxonomy" id="181124"/>
    <lineage>
        <taxon>Eukaryota</taxon>
        <taxon>Fungi</taxon>
        <taxon>Dikarya</taxon>
        <taxon>Basidiomycota</taxon>
        <taxon>Agaricomycotina</taxon>
        <taxon>Agaricomycetes</taxon>
        <taxon>Agaricomycetidae</taxon>
        <taxon>Agaricales</taxon>
        <taxon>Marasmiineae</taxon>
        <taxon>Marasmiaceae</taxon>
        <taxon>Marasmius</taxon>
    </lineage>
</organism>
<dbReference type="RefSeq" id="XP_043005600.1">
    <property type="nucleotide sequence ID" value="XM_043155818.1"/>
</dbReference>
<dbReference type="AlphaFoldDB" id="A0A9P7RSZ1"/>
<accession>A0A9P7RSZ1</accession>
<evidence type="ECO:0000313" key="1">
    <source>
        <dbReference type="EMBL" id="KAG7089130.1"/>
    </source>
</evidence>
<name>A0A9P7RSZ1_9AGAR</name>
<comment type="caution">
    <text evidence="1">The sequence shown here is derived from an EMBL/GenBank/DDBJ whole genome shotgun (WGS) entry which is preliminary data.</text>
</comment>
<gene>
    <name evidence="1" type="ORF">E1B28_010838</name>
</gene>
<dbReference type="EMBL" id="CM032187">
    <property type="protein sequence ID" value="KAG7089130.1"/>
    <property type="molecule type" value="Genomic_DNA"/>
</dbReference>